<proteinExistence type="predicted"/>
<sequence>MDEITQILNSGLPIDDVISVLKEKSVCVPSWIKLIKAYEPTLHEIVTDTITRKDKIKSDGTKEEASRIYVGLEKLLTKRMTEFMFAIPVKRVYHNIEENETRQQIAKAIESIYKYARIDTENIKRSTSFFASCEIFTIWYVVDKPNTLYGFNSKYKLKCKTYSPMDGVSLYPLFDELGDMVAMSFEYKKKIKDEEITFFETYTADRHYKWKQDGQGWTAVITGEPIQLKKIPGVYAFRQVPIYHGLTRLRKELEYTLSRNSDVIAYNASPVLKVSGKMLGEEDKGESRRLFRVEQGGDVSYVSWSQAIEAVKYHIDTLLKLYWMQSQMPDISFDNMTKLGNIGFDARQTLLTDAHLKVGDESGVWIETLDREASVVKEFLKMMNTSWAKEIDEVEVENIITPFIQLDEDSAINRAIKSNGGKPVASHLESIQMAGISNDPITTLEQIRKEEAEEAKVRMESVFNESAM</sequence>
<name>A0ABT0C471_9BACT</name>
<comment type="caution">
    <text evidence="1">The sequence shown here is derived from an EMBL/GenBank/DDBJ whole genome shotgun (WGS) entry which is preliminary data.</text>
</comment>
<evidence type="ECO:0000313" key="2">
    <source>
        <dbReference type="Proteomes" id="UP001165444"/>
    </source>
</evidence>
<reference evidence="1 2" key="1">
    <citation type="submission" date="2022-03" db="EMBL/GenBank/DDBJ databases">
        <title>Parabacteroides sp. nov. isolated from swine feces.</title>
        <authorList>
            <person name="Bak J.E."/>
        </authorList>
    </citation>
    <scope>NUCLEOTIDE SEQUENCE [LARGE SCALE GENOMIC DNA]</scope>
    <source>
        <strain evidence="1 2">AGMB00274</strain>
    </source>
</reference>
<accession>A0ABT0C471</accession>
<organism evidence="1 2">
    <name type="scientific">Parabacteroides faecalis</name>
    <dbReference type="NCBI Taxonomy" id="2924040"/>
    <lineage>
        <taxon>Bacteria</taxon>
        <taxon>Pseudomonadati</taxon>
        <taxon>Bacteroidota</taxon>
        <taxon>Bacteroidia</taxon>
        <taxon>Bacteroidales</taxon>
        <taxon>Tannerellaceae</taxon>
        <taxon>Parabacteroides</taxon>
    </lineage>
</organism>
<keyword evidence="2" id="KW-1185">Reference proteome</keyword>
<dbReference type="InterPro" id="IPR021145">
    <property type="entry name" value="Portal_protein_SPP1_Gp6-like"/>
</dbReference>
<dbReference type="RefSeq" id="WP_243326218.1">
    <property type="nucleotide sequence ID" value="NZ_JAKZMM010000043.1"/>
</dbReference>
<dbReference type="Pfam" id="PF05133">
    <property type="entry name" value="SPP1_portal"/>
    <property type="match status" value="1"/>
</dbReference>
<dbReference type="EMBL" id="JAKZMM010000043">
    <property type="protein sequence ID" value="MCJ2381803.1"/>
    <property type="molecule type" value="Genomic_DNA"/>
</dbReference>
<protein>
    <submittedName>
        <fullName evidence="1">Phage portal protein</fullName>
    </submittedName>
</protein>
<evidence type="ECO:0000313" key="1">
    <source>
        <dbReference type="EMBL" id="MCJ2381803.1"/>
    </source>
</evidence>
<dbReference type="Proteomes" id="UP001165444">
    <property type="component" value="Unassembled WGS sequence"/>
</dbReference>
<gene>
    <name evidence="1" type="ORF">MUN53_14515</name>
</gene>